<dbReference type="PANTHER" id="PTHR43820">
    <property type="entry name" value="HIGH-AFFINITY BRANCHED-CHAIN AMINO ACID TRANSPORT ATP-BINDING PROTEIN LIVF"/>
    <property type="match status" value="1"/>
</dbReference>
<organism evidence="9 10">
    <name type="scientific">Paraburkholderia aspalathi</name>
    <dbReference type="NCBI Taxonomy" id="1324617"/>
    <lineage>
        <taxon>Bacteria</taxon>
        <taxon>Pseudomonadati</taxon>
        <taxon>Pseudomonadota</taxon>
        <taxon>Betaproteobacteria</taxon>
        <taxon>Burkholderiales</taxon>
        <taxon>Burkholderiaceae</taxon>
        <taxon>Paraburkholderia</taxon>
    </lineage>
</organism>
<gene>
    <name evidence="9" type="ORF">SAMN05192563_10522</name>
</gene>
<dbReference type="AlphaFoldDB" id="A0A1I7EQX1"/>
<dbReference type="GO" id="GO:0015807">
    <property type="term" value="P:L-amino acid transport"/>
    <property type="evidence" value="ECO:0007669"/>
    <property type="project" value="TreeGrafter"/>
</dbReference>
<sequence>MTALLELEGVNGYYGASHVVRDVSLRVNEGEVVTLLGRNGAGKSTALKIIMGMVRCQRGRVMWRGRDVSALATHRLAREGLALIVEDRRIFSLLTVEGNLRVAMRRGSPWQLSDIYRIFPRLEERRRNGAGKLSGGEQQMLAIARALLNGPSLLLLDEPTEGLAPVIVEHLADTLAQIAAGGMTILLVEQNLAVCERLANRHYILEEGQIVYHGSSPEFRLADHVKKLYLAV</sequence>
<keyword evidence="3" id="KW-1003">Cell membrane</keyword>
<dbReference type="GO" id="GO:0016887">
    <property type="term" value="F:ATP hydrolysis activity"/>
    <property type="evidence" value="ECO:0007669"/>
    <property type="project" value="InterPro"/>
</dbReference>
<dbReference type="OrthoDB" id="9776369at2"/>
<name>A0A1I7EQX1_9BURK</name>
<evidence type="ECO:0000256" key="1">
    <source>
        <dbReference type="ARBA" id="ARBA00005417"/>
    </source>
</evidence>
<keyword evidence="2" id="KW-0813">Transport</keyword>
<evidence type="ECO:0000313" key="10">
    <source>
        <dbReference type="Proteomes" id="UP000198844"/>
    </source>
</evidence>
<keyword evidence="5" id="KW-0547">Nucleotide-binding</keyword>
<keyword evidence="6 9" id="KW-0067">ATP-binding</keyword>
<protein>
    <submittedName>
        <fullName evidence="9">Amino acid/amide ABC transporter ATP-binding protein 2, HAAT family</fullName>
    </submittedName>
</protein>
<keyword evidence="4" id="KW-0472">Membrane</keyword>
<dbReference type="EMBL" id="FPBH01000052">
    <property type="protein sequence ID" value="SFU26312.1"/>
    <property type="molecule type" value="Genomic_DNA"/>
</dbReference>
<keyword evidence="4" id="KW-0997">Cell inner membrane</keyword>
<dbReference type="PANTHER" id="PTHR43820:SF2">
    <property type="entry name" value="ABC TRANSPORTER ATP-BINDING PROTEIN"/>
    <property type="match status" value="1"/>
</dbReference>
<dbReference type="InterPro" id="IPR003439">
    <property type="entry name" value="ABC_transporter-like_ATP-bd"/>
</dbReference>
<evidence type="ECO:0000313" key="9">
    <source>
        <dbReference type="EMBL" id="SFU26312.1"/>
    </source>
</evidence>
<evidence type="ECO:0000259" key="8">
    <source>
        <dbReference type="PROSITE" id="PS50893"/>
    </source>
</evidence>
<accession>A0A1I7EQX1</accession>
<evidence type="ECO:0000256" key="5">
    <source>
        <dbReference type="ARBA" id="ARBA00022741"/>
    </source>
</evidence>
<feature type="domain" description="ABC transporter" evidence="8">
    <location>
        <begin position="5"/>
        <end position="232"/>
    </location>
</feature>
<dbReference type="Pfam" id="PF00005">
    <property type="entry name" value="ABC_tran"/>
    <property type="match status" value="1"/>
</dbReference>
<keyword evidence="7" id="KW-0029">Amino-acid transport</keyword>
<dbReference type="InterPro" id="IPR017871">
    <property type="entry name" value="ABC_transporter-like_CS"/>
</dbReference>
<evidence type="ECO:0000256" key="4">
    <source>
        <dbReference type="ARBA" id="ARBA00022519"/>
    </source>
</evidence>
<dbReference type="PROSITE" id="PS50893">
    <property type="entry name" value="ABC_TRANSPORTER_2"/>
    <property type="match status" value="1"/>
</dbReference>
<dbReference type="SMART" id="SM00382">
    <property type="entry name" value="AAA"/>
    <property type="match status" value="1"/>
</dbReference>
<dbReference type="InterPro" id="IPR027417">
    <property type="entry name" value="P-loop_NTPase"/>
</dbReference>
<evidence type="ECO:0000256" key="3">
    <source>
        <dbReference type="ARBA" id="ARBA00022475"/>
    </source>
</evidence>
<dbReference type="GO" id="GO:0015658">
    <property type="term" value="F:branched-chain amino acid transmembrane transporter activity"/>
    <property type="evidence" value="ECO:0007669"/>
    <property type="project" value="TreeGrafter"/>
</dbReference>
<evidence type="ECO:0000256" key="2">
    <source>
        <dbReference type="ARBA" id="ARBA00022448"/>
    </source>
</evidence>
<dbReference type="Gene3D" id="3.40.50.300">
    <property type="entry name" value="P-loop containing nucleotide triphosphate hydrolases"/>
    <property type="match status" value="1"/>
</dbReference>
<dbReference type="InterPro" id="IPR052156">
    <property type="entry name" value="BCAA_Transport_ATP-bd_LivF"/>
</dbReference>
<dbReference type="RefSeq" id="WP_093646911.1">
    <property type="nucleotide sequence ID" value="NZ_FPBH01000052.1"/>
</dbReference>
<dbReference type="CDD" id="cd03224">
    <property type="entry name" value="ABC_TM1139_LivF_branched"/>
    <property type="match status" value="1"/>
</dbReference>
<dbReference type="PROSITE" id="PS00211">
    <property type="entry name" value="ABC_TRANSPORTER_1"/>
    <property type="match status" value="1"/>
</dbReference>
<evidence type="ECO:0000256" key="7">
    <source>
        <dbReference type="ARBA" id="ARBA00022970"/>
    </source>
</evidence>
<dbReference type="InterPro" id="IPR003593">
    <property type="entry name" value="AAA+_ATPase"/>
</dbReference>
<evidence type="ECO:0000256" key="6">
    <source>
        <dbReference type="ARBA" id="ARBA00022840"/>
    </source>
</evidence>
<reference evidence="9 10" key="1">
    <citation type="submission" date="2016-10" db="EMBL/GenBank/DDBJ databases">
        <authorList>
            <person name="de Groot N.N."/>
        </authorList>
    </citation>
    <scope>NUCLEOTIDE SEQUENCE [LARGE SCALE GENOMIC DNA]</scope>
    <source>
        <strain evidence="9 10">LMG 27731</strain>
    </source>
</reference>
<dbReference type="SUPFAM" id="SSF52540">
    <property type="entry name" value="P-loop containing nucleoside triphosphate hydrolases"/>
    <property type="match status" value="1"/>
</dbReference>
<dbReference type="Proteomes" id="UP000198844">
    <property type="component" value="Unassembled WGS sequence"/>
</dbReference>
<comment type="similarity">
    <text evidence="1">Belongs to the ABC transporter superfamily.</text>
</comment>
<dbReference type="GO" id="GO:0005524">
    <property type="term" value="F:ATP binding"/>
    <property type="evidence" value="ECO:0007669"/>
    <property type="project" value="UniProtKB-KW"/>
</dbReference>
<proteinExistence type="inferred from homology"/>